<dbReference type="PANTHER" id="PTHR31884:SF1">
    <property type="entry name" value="POLYGALACTURONASE"/>
    <property type="match status" value="1"/>
</dbReference>
<keyword evidence="7 11" id="KW-0326">Glycosidase</keyword>
<evidence type="ECO:0000256" key="10">
    <source>
        <dbReference type="PROSITE-ProRule" id="PRU10052"/>
    </source>
</evidence>
<dbReference type="Pfam" id="PF00295">
    <property type="entry name" value="Glyco_hydro_28"/>
    <property type="match status" value="1"/>
</dbReference>
<keyword evidence="8" id="KW-0961">Cell wall biogenesis/degradation</keyword>
<dbReference type="GO" id="GO:0004650">
    <property type="term" value="F:polygalacturonase activity"/>
    <property type="evidence" value="ECO:0007669"/>
    <property type="project" value="UniProtKB-EC"/>
</dbReference>
<dbReference type="OrthoDB" id="2131404at2759"/>
<dbReference type="EC" id="3.2.1.15" evidence="2"/>
<dbReference type="AlphaFoldDB" id="A0A139ALQ0"/>
<comment type="catalytic activity">
    <reaction evidence="9">
        <text>(1,4-alpha-D-galacturonosyl)n+m + H2O = (1,4-alpha-D-galacturonosyl)n + (1,4-alpha-D-galacturonosyl)m.</text>
        <dbReference type="EC" id="3.2.1.15"/>
    </reaction>
</comment>
<keyword evidence="5 11" id="KW-0378">Hydrolase</keyword>
<dbReference type="InterPro" id="IPR000743">
    <property type="entry name" value="Glyco_hydro_28"/>
</dbReference>
<dbReference type="EMBL" id="KQ965747">
    <property type="protein sequence ID" value="KXS17433.1"/>
    <property type="molecule type" value="Genomic_DNA"/>
</dbReference>
<dbReference type="GO" id="GO:0045490">
    <property type="term" value="P:pectin catabolic process"/>
    <property type="evidence" value="ECO:0007669"/>
    <property type="project" value="TreeGrafter"/>
</dbReference>
<keyword evidence="6" id="KW-1015">Disulfide bond</keyword>
<keyword evidence="4" id="KW-0677">Repeat</keyword>
<proteinExistence type="inferred from homology"/>
<dbReference type="SUPFAM" id="SSF51126">
    <property type="entry name" value="Pectin lyase-like"/>
    <property type="match status" value="1"/>
</dbReference>
<evidence type="ECO:0000256" key="7">
    <source>
        <dbReference type="ARBA" id="ARBA00023295"/>
    </source>
</evidence>
<gene>
    <name evidence="13" type="ORF">M427DRAFT_30554</name>
</gene>
<dbReference type="InterPro" id="IPR006626">
    <property type="entry name" value="PbH1"/>
</dbReference>
<dbReference type="OMA" id="QGDWYWE"/>
<evidence type="ECO:0000256" key="9">
    <source>
        <dbReference type="ARBA" id="ARBA00034074"/>
    </source>
</evidence>
<sequence length="350" mass="35957">MRAILLLLTLALASSQAYAQCVINSFDTVSKCLSSTSITIQGPFTVPKNQVINMSGLKSGTKVTVKGTITWAAGTLDKTNYLFTIGGSGVTFDGTGATFDGNGASYWDGKGGNGGVPKPKMFRSTLTGNSLVKGIKILNAPVHVFSIGGSDTTFDHITVDDSAGTSKGHNTDAFDVSATNIIIQNSIVNNQDDCLAVNSGSGIQFLNNQCTGGHGISIGSIASGKTVSDVVVQGCTITSEDNGLRIKTISDATGGSVKNILWKDITLKSINKYGIVIQQDYQNGGPTGTPGSGIPISNVTAINVQGTMASGAKNNIYILCAACSKFTFSKVSISGASPSCTGISPKPQGC</sequence>
<name>A0A139ALQ0_GONPJ</name>
<accession>A0A139ALQ0</accession>
<feature type="signal peptide" evidence="12">
    <location>
        <begin position="1"/>
        <end position="19"/>
    </location>
</feature>
<dbReference type="PANTHER" id="PTHR31884">
    <property type="entry name" value="POLYGALACTURONASE"/>
    <property type="match status" value="1"/>
</dbReference>
<evidence type="ECO:0000256" key="11">
    <source>
        <dbReference type="RuleBase" id="RU361169"/>
    </source>
</evidence>
<organism evidence="13 14">
    <name type="scientific">Gonapodya prolifera (strain JEL478)</name>
    <name type="common">Monoblepharis prolifera</name>
    <dbReference type="NCBI Taxonomy" id="1344416"/>
    <lineage>
        <taxon>Eukaryota</taxon>
        <taxon>Fungi</taxon>
        <taxon>Fungi incertae sedis</taxon>
        <taxon>Chytridiomycota</taxon>
        <taxon>Chytridiomycota incertae sedis</taxon>
        <taxon>Monoblepharidomycetes</taxon>
        <taxon>Monoblepharidales</taxon>
        <taxon>Gonapodyaceae</taxon>
        <taxon>Gonapodya</taxon>
    </lineage>
</organism>
<evidence type="ECO:0000256" key="6">
    <source>
        <dbReference type="ARBA" id="ARBA00023157"/>
    </source>
</evidence>
<evidence type="ECO:0000256" key="2">
    <source>
        <dbReference type="ARBA" id="ARBA00012736"/>
    </source>
</evidence>
<feature type="active site" evidence="10">
    <location>
        <position position="214"/>
    </location>
</feature>
<evidence type="ECO:0000256" key="1">
    <source>
        <dbReference type="ARBA" id="ARBA00008834"/>
    </source>
</evidence>
<dbReference type="Proteomes" id="UP000070544">
    <property type="component" value="Unassembled WGS sequence"/>
</dbReference>
<dbReference type="SMART" id="SM00710">
    <property type="entry name" value="PbH1"/>
    <property type="match status" value="5"/>
</dbReference>
<reference evidence="13 14" key="1">
    <citation type="journal article" date="2015" name="Genome Biol. Evol.">
        <title>Phylogenomic analyses indicate that early fungi evolved digesting cell walls of algal ancestors of land plants.</title>
        <authorList>
            <person name="Chang Y."/>
            <person name="Wang S."/>
            <person name="Sekimoto S."/>
            <person name="Aerts A.L."/>
            <person name="Choi C."/>
            <person name="Clum A."/>
            <person name="LaButti K.M."/>
            <person name="Lindquist E.A."/>
            <person name="Yee Ngan C."/>
            <person name="Ohm R.A."/>
            <person name="Salamov A.A."/>
            <person name="Grigoriev I.V."/>
            <person name="Spatafora J.W."/>
            <person name="Berbee M.L."/>
        </authorList>
    </citation>
    <scope>NUCLEOTIDE SEQUENCE [LARGE SCALE GENOMIC DNA]</scope>
    <source>
        <strain evidence="13 14">JEL478</strain>
    </source>
</reference>
<dbReference type="GO" id="GO:0005576">
    <property type="term" value="C:extracellular region"/>
    <property type="evidence" value="ECO:0007669"/>
    <property type="project" value="TreeGrafter"/>
</dbReference>
<dbReference type="STRING" id="1344416.A0A139ALQ0"/>
<dbReference type="PROSITE" id="PS00502">
    <property type="entry name" value="POLYGALACTURONASE"/>
    <property type="match status" value="1"/>
</dbReference>
<dbReference type="InterPro" id="IPR011050">
    <property type="entry name" value="Pectin_lyase_fold/virulence"/>
</dbReference>
<dbReference type="InterPro" id="IPR050434">
    <property type="entry name" value="Glycosyl_hydrlase_28"/>
</dbReference>
<evidence type="ECO:0000256" key="4">
    <source>
        <dbReference type="ARBA" id="ARBA00022737"/>
    </source>
</evidence>
<evidence type="ECO:0000256" key="5">
    <source>
        <dbReference type="ARBA" id="ARBA00022801"/>
    </source>
</evidence>
<evidence type="ECO:0000256" key="12">
    <source>
        <dbReference type="SAM" id="SignalP"/>
    </source>
</evidence>
<evidence type="ECO:0000313" key="13">
    <source>
        <dbReference type="EMBL" id="KXS17433.1"/>
    </source>
</evidence>
<evidence type="ECO:0000313" key="14">
    <source>
        <dbReference type="Proteomes" id="UP000070544"/>
    </source>
</evidence>
<evidence type="ECO:0000256" key="8">
    <source>
        <dbReference type="ARBA" id="ARBA00023316"/>
    </source>
</evidence>
<keyword evidence="14" id="KW-1185">Reference proteome</keyword>
<dbReference type="GO" id="GO:0071555">
    <property type="term" value="P:cell wall organization"/>
    <property type="evidence" value="ECO:0007669"/>
    <property type="project" value="UniProtKB-KW"/>
</dbReference>
<comment type="similarity">
    <text evidence="1 11">Belongs to the glycosyl hydrolase 28 family.</text>
</comment>
<protein>
    <recommendedName>
        <fullName evidence="2">endo-polygalacturonase</fullName>
        <ecNumber evidence="2">3.2.1.15</ecNumber>
    </recommendedName>
</protein>
<keyword evidence="3 12" id="KW-0732">Signal</keyword>
<evidence type="ECO:0000256" key="3">
    <source>
        <dbReference type="ARBA" id="ARBA00022729"/>
    </source>
</evidence>
<dbReference type="InterPro" id="IPR012334">
    <property type="entry name" value="Pectin_lyas_fold"/>
</dbReference>
<dbReference type="Gene3D" id="2.160.20.10">
    <property type="entry name" value="Single-stranded right-handed beta-helix, Pectin lyase-like"/>
    <property type="match status" value="1"/>
</dbReference>
<feature type="chain" id="PRO_5007296298" description="endo-polygalacturonase" evidence="12">
    <location>
        <begin position="20"/>
        <end position="350"/>
    </location>
</feature>